<dbReference type="Proteomes" id="UP000683246">
    <property type="component" value="Chromosome"/>
</dbReference>
<evidence type="ECO:0000313" key="3">
    <source>
        <dbReference type="Proteomes" id="UP000683246"/>
    </source>
</evidence>
<dbReference type="AlphaFoldDB" id="A0A8J8MNP8"/>
<dbReference type="CDD" id="cd11614">
    <property type="entry name" value="SAF_CpaB_FlgA_like"/>
    <property type="match status" value="1"/>
</dbReference>
<dbReference type="RefSeq" id="WP_212695794.1">
    <property type="nucleotide sequence ID" value="NZ_CP058649.1"/>
</dbReference>
<feature type="region of interest" description="Disordered" evidence="1">
    <location>
        <begin position="299"/>
        <end position="326"/>
    </location>
</feature>
<gene>
    <name evidence="2" type="ORF">HZI73_23590</name>
</gene>
<dbReference type="KEGG" id="vpy:HZI73_23590"/>
<name>A0A8J8MNP8_9FIRM</name>
<dbReference type="EMBL" id="CP058649">
    <property type="protein sequence ID" value="QUI25095.1"/>
    <property type="molecule type" value="Genomic_DNA"/>
</dbReference>
<feature type="compositionally biased region" description="Low complexity" evidence="1">
    <location>
        <begin position="307"/>
        <end position="326"/>
    </location>
</feature>
<organism evidence="2 3">
    <name type="scientific">Vallitalea pronyensis</name>
    <dbReference type="NCBI Taxonomy" id="1348613"/>
    <lineage>
        <taxon>Bacteria</taxon>
        <taxon>Bacillati</taxon>
        <taxon>Bacillota</taxon>
        <taxon>Clostridia</taxon>
        <taxon>Lachnospirales</taxon>
        <taxon>Vallitaleaceae</taxon>
        <taxon>Vallitalea</taxon>
    </lineage>
</organism>
<sequence>MRNWMKYLIVTLIVALLTNGGQFYLWNQYIAQVKVGYETEIEVLNATIQDIGTLVDVYSVRAATFPGQEVKQEDLMLVQTPESLINDSYVLEPQQVMDKFYKIAISPGTPLTDDMFMSEALDDTTRETDLIADSWSVGLKKGDYVDLEITYPYGDKYVVLSHIRVENVNANTIKTYLTGSQRHIYNGALVDYFLHVDNGASLNLVKYTEPGIQEPSKVTYSVTDNILSVITEDPNVMEKINTTLNQEKRTMITNSLSTISDEDASALSSGRRGTLSDITGAEKEHTQMVNELEETRQKELEKQQREAAANQQSNNSNLSIQEGVVN</sequence>
<evidence type="ECO:0000256" key="1">
    <source>
        <dbReference type="SAM" id="MobiDB-lite"/>
    </source>
</evidence>
<proteinExistence type="predicted"/>
<accession>A0A8J8MNP8</accession>
<feature type="region of interest" description="Disordered" evidence="1">
    <location>
        <begin position="261"/>
        <end position="282"/>
    </location>
</feature>
<protein>
    <submittedName>
        <fullName evidence="2">SAF domain-containing protein</fullName>
    </submittedName>
</protein>
<reference evidence="2" key="1">
    <citation type="submission" date="2020-07" db="EMBL/GenBank/DDBJ databases">
        <title>Vallitalea pronyensis genome.</title>
        <authorList>
            <person name="Postec A."/>
        </authorList>
    </citation>
    <scope>NUCLEOTIDE SEQUENCE</scope>
    <source>
        <strain evidence="2">FatNI3</strain>
    </source>
</reference>
<keyword evidence="3" id="KW-1185">Reference proteome</keyword>
<evidence type="ECO:0000313" key="2">
    <source>
        <dbReference type="EMBL" id="QUI25095.1"/>
    </source>
</evidence>